<organism evidence="1 2">
    <name type="scientific">Paraburkholderia rhynchosiae</name>
    <dbReference type="NCBI Taxonomy" id="487049"/>
    <lineage>
        <taxon>Bacteria</taxon>
        <taxon>Pseudomonadati</taxon>
        <taxon>Pseudomonadota</taxon>
        <taxon>Betaproteobacteria</taxon>
        <taxon>Burkholderiales</taxon>
        <taxon>Burkholderiaceae</taxon>
        <taxon>Paraburkholderia</taxon>
    </lineage>
</organism>
<name>A0ACC7NMF9_9BURK</name>
<evidence type="ECO:0000313" key="1">
    <source>
        <dbReference type="EMBL" id="MFM0108471.1"/>
    </source>
</evidence>
<dbReference type="Proteomes" id="UP001629235">
    <property type="component" value="Unassembled WGS sequence"/>
</dbReference>
<reference evidence="1 2" key="1">
    <citation type="journal article" date="2024" name="Chem. Sci.">
        <title>Discovery of megapolipeptins by genome mining of a Burkholderiales bacteria collection.</title>
        <authorList>
            <person name="Paulo B.S."/>
            <person name="Recchia M.J.J."/>
            <person name="Lee S."/>
            <person name="Fergusson C.H."/>
            <person name="Romanowski S.B."/>
            <person name="Hernandez A."/>
            <person name="Krull N."/>
            <person name="Liu D.Y."/>
            <person name="Cavanagh H."/>
            <person name="Bos A."/>
            <person name="Gray C.A."/>
            <person name="Murphy B.T."/>
            <person name="Linington R.G."/>
            <person name="Eustaquio A.S."/>
        </authorList>
    </citation>
    <scope>NUCLEOTIDE SEQUENCE [LARGE SCALE GENOMIC DNA]</scope>
    <source>
        <strain evidence="1 2">RL18-126-BIB-B</strain>
    </source>
</reference>
<gene>
    <name evidence="1" type="ORF">PQR01_34860</name>
</gene>
<protein>
    <submittedName>
        <fullName evidence="1">FCD domain-containing protein</fullName>
    </submittedName>
</protein>
<accession>A0ACC7NMF9</accession>
<comment type="caution">
    <text evidence="1">The sequence shown here is derived from an EMBL/GenBank/DDBJ whole genome shotgun (WGS) entry which is preliminary data.</text>
</comment>
<dbReference type="EMBL" id="JAQQDW010000118">
    <property type="protein sequence ID" value="MFM0108471.1"/>
    <property type="molecule type" value="Genomic_DNA"/>
</dbReference>
<evidence type="ECO:0000313" key="2">
    <source>
        <dbReference type="Proteomes" id="UP001629235"/>
    </source>
</evidence>
<proteinExistence type="predicted"/>
<sequence>MGDVESRGSSVRAAGAKSLAAYLDEEIASGRLGDGSKLPAERLLSEQFGASRGAVRRVLLDLKERGLITQSVGSGTFVRPGAASTFPVRRREQAAPPSADQTSPAELMEARILIEPLMPRLITRNATGADFTKMVECIDRSEAAQTIEEFEHWDGELHRVFALATHNSFFLKILELTNRVREQGEWGRLKARSLTPERRKEYEAQHRVIVEALRDRDTDAAVKALTGHLVQIQHNLFG</sequence>
<keyword evidence="2" id="KW-1185">Reference proteome</keyword>